<dbReference type="Proteomes" id="UP000186601">
    <property type="component" value="Unassembled WGS sequence"/>
</dbReference>
<name>A0A2R6P1W1_9APHY</name>
<dbReference type="AlphaFoldDB" id="A0A2R6P1W1"/>
<protein>
    <submittedName>
        <fullName evidence="1">Uncharacterized protein</fullName>
    </submittedName>
</protein>
<keyword evidence="2" id="KW-1185">Reference proteome</keyword>
<evidence type="ECO:0000313" key="2">
    <source>
        <dbReference type="Proteomes" id="UP000186601"/>
    </source>
</evidence>
<dbReference type="EMBL" id="MLYV02000551">
    <property type="protein sequence ID" value="PSR83796.1"/>
    <property type="molecule type" value="Genomic_DNA"/>
</dbReference>
<proteinExistence type="predicted"/>
<accession>A0A2R6P1W1</accession>
<comment type="caution">
    <text evidence="1">The sequence shown here is derived from an EMBL/GenBank/DDBJ whole genome shotgun (WGS) entry which is preliminary data.</text>
</comment>
<gene>
    <name evidence="1" type="ORF">PHLCEN_2v5610</name>
</gene>
<reference evidence="1 2" key="1">
    <citation type="submission" date="2018-02" db="EMBL/GenBank/DDBJ databases">
        <title>Genome sequence of the basidiomycete white-rot fungus Phlebia centrifuga.</title>
        <authorList>
            <person name="Granchi Z."/>
            <person name="Peng M."/>
            <person name="de Vries R.P."/>
            <person name="Hilden K."/>
            <person name="Makela M.R."/>
            <person name="Grigoriev I."/>
            <person name="Riley R."/>
        </authorList>
    </citation>
    <scope>NUCLEOTIDE SEQUENCE [LARGE SCALE GENOMIC DNA]</scope>
    <source>
        <strain evidence="1 2">FBCC195</strain>
    </source>
</reference>
<sequence length="120" mass="13568">MTEDDAGLSASAALIHVEIAGQYRVSTWSESFLEVYYLPHIQDVVTKVKKRGLLNVLNRDFERLVIDNSTHLNHDSKSQIKEIIRQIAETQGYEIAYTRLSSDDAAIVPEQPKPKTKQKG</sequence>
<evidence type="ECO:0000313" key="1">
    <source>
        <dbReference type="EMBL" id="PSR83796.1"/>
    </source>
</evidence>
<organism evidence="1 2">
    <name type="scientific">Hermanssonia centrifuga</name>
    <dbReference type="NCBI Taxonomy" id="98765"/>
    <lineage>
        <taxon>Eukaryota</taxon>
        <taxon>Fungi</taxon>
        <taxon>Dikarya</taxon>
        <taxon>Basidiomycota</taxon>
        <taxon>Agaricomycotina</taxon>
        <taxon>Agaricomycetes</taxon>
        <taxon>Polyporales</taxon>
        <taxon>Meruliaceae</taxon>
        <taxon>Hermanssonia</taxon>
    </lineage>
</organism>